<dbReference type="GeneID" id="67183963"/>
<dbReference type="Gene3D" id="1.10.3210.10">
    <property type="entry name" value="Hypothetical protein af1432"/>
    <property type="match status" value="1"/>
</dbReference>
<dbReference type="SMART" id="SM00471">
    <property type="entry name" value="HDc"/>
    <property type="match status" value="1"/>
</dbReference>
<dbReference type="eggNOG" id="COG2206">
    <property type="taxonomic scope" value="Bacteria"/>
</dbReference>
<evidence type="ECO:0000259" key="2">
    <source>
        <dbReference type="PROSITE" id="PS51832"/>
    </source>
</evidence>
<keyword evidence="3" id="KW-0378">Hydrolase</keyword>
<dbReference type="AlphaFoldDB" id="E1SR31"/>
<dbReference type="HOGENOM" id="CLU_000445_92_1_6"/>
<proteinExistence type="predicted"/>
<keyword evidence="4" id="KW-1185">Reference proteome</keyword>
<dbReference type="Pfam" id="PF13487">
    <property type="entry name" value="HD_5"/>
    <property type="match status" value="1"/>
</dbReference>
<dbReference type="PROSITE" id="PS51832">
    <property type="entry name" value="HD_GYP"/>
    <property type="match status" value="1"/>
</dbReference>
<dbReference type="SUPFAM" id="SSF109604">
    <property type="entry name" value="HD-domain/PDEase-like"/>
    <property type="match status" value="1"/>
</dbReference>
<reference evidence="3 4" key="1">
    <citation type="journal article" date="2010" name="Stand. Genomic Sci.">
        <title>Complete genome sequence of Ferrimonas balearica type strain (PAT).</title>
        <authorList>
            <person name="Nolan M."/>
            <person name="Sikorski J."/>
            <person name="Davenport K."/>
            <person name="Lucas S."/>
            <person name="Glavina Del Rio T."/>
            <person name="Tice H."/>
            <person name="Cheng J."/>
            <person name="Goodwin L."/>
            <person name="Pitluck S."/>
            <person name="Liolios K."/>
            <person name="Ivanova N."/>
            <person name="Mavromatis K."/>
            <person name="Ovchinnikova G."/>
            <person name="Pati A."/>
            <person name="Chen A."/>
            <person name="Palaniappan K."/>
            <person name="Land M."/>
            <person name="Hauser L."/>
            <person name="Chang Y."/>
            <person name="Jeffries C."/>
            <person name="Tapia R."/>
            <person name="Brettin T."/>
            <person name="Detter J."/>
            <person name="Han C."/>
            <person name="Yasawong M."/>
            <person name="Rohde M."/>
            <person name="Tindall B."/>
            <person name="Goker M."/>
            <person name="Woyke T."/>
            <person name="Bristow J."/>
            <person name="Eisen J."/>
            <person name="Markowitz V."/>
            <person name="Hugenholtz P."/>
            <person name="Kyrpides N."/>
            <person name="Klenk H."/>
            <person name="Lapidus A."/>
        </authorList>
    </citation>
    <scope>NUCLEOTIDE SEQUENCE [LARGE SCALE GENOMIC DNA]</scope>
    <source>
        <strain evidence="4">DSM 9799 / CCM 4581 / KCTC 23876 / PAT</strain>
    </source>
</reference>
<gene>
    <name evidence="3" type="ordered locus">Fbal_3768</name>
</gene>
<dbReference type="Proteomes" id="UP000006683">
    <property type="component" value="Chromosome"/>
</dbReference>
<dbReference type="InterPro" id="IPR037522">
    <property type="entry name" value="HD_GYP_dom"/>
</dbReference>
<name>E1SR31_FERBD</name>
<evidence type="ECO:0000256" key="1">
    <source>
        <dbReference type="SAM" id="MobiDB-lite"/>
    </source>
</evidence>
<dbReference type="PANTHER" id="PTHR43155:SF2">
    <property type="entry name" value="CYCLIC DI-GMP PHOSPHODIESTERASE PA4108"/>
    <property type="match status" value="1"/>
</dbReference>
<dbReference type="Pfam" id="PF11871">
    <property type="entry name" value="DUF3391"/>
    <property type="match status" value="1"/>
</dbReference>
<dbReference type="CDD" id="cd00077">
    <property type="entry name" value="HDc"/>
    <property type="match status" value="1"/>
</dbReference>
<dbReference type="PANTHER" id="PTHR43155">
    <property type="entry name" value="CYCLIC DI-GMP PHOSPHODIESTERASE PA4108-RELATED"/>
    <property type="match status" value="1"/>
</dbReference>
<dbReference type="InterPro" id="IPR003607">
    <property type="entry name" value="HD/PDEase_dom"/>
</dbReference>
<feature type="region of interest" description="Disordered" evidence="1">
    <location>
        <begin position="61"/>
        <end position="84"/>
    </location>
</feature>
<dbReference type="GO" id="GO:0008081">
    <property type="term" value="F:phosphoric diester hydrolase activity"/>
    <property type="evidence" value="ECO:0007669"/>
    <property type="project" value="UniProtKB-ARBA"/>
</dbReference>
<accession>E1SR31</accession>
<evidence type="ECO:0000313" key="4">
    <source>
        <dbReference type="Proteomes" id="UP000006683"/>
    </source>
</evidence>
<dbReference type="OrthoDB" id="9764808at2"/>
<sequence>MIKTLPVNQVTLGMYVVDIPGHSMMAIRQQGYIRTPEMLTLLRKQGVKRVVIDTSRSLTRVATPTAPKAPEQAKSAPAKASLKEEMPRARKLYNQARQLQHRMMHDVKLGKQLELEPVEQMADQFISSVFRNASALNCLRLIKDKDDYLLEHSIGVSILMTLFARHLGYSGSVLHKICVGSLLHDIGKVMIPSEILNKPGKLTDEEFVIMKSHAAHSRDIIQSTPGISPISLDVAAMHHEKLDGTGYPDGLKGEEITTYGRMIAICDIYDAITADRSYHKGAPPTVALKRLLEMTPHQLDRELMQAFIQCIGVYPPGTMVELSNGLLAVVQETNEGKPLKPIVKAVYNPKSRTHVMATVIDLSSPHCSDKIVRAVSPRDYRLELDNYL</sequence>
<feature type="domain" description="HD-GYP" evidence="2">
    <location>
        <begin position="127"/>
        <end position="323"/>
    </location>
</feature>
<dbReference type="RefSeq" id="WP_013347266.1">
    <property type="nucleotide sequence ID" value="NC_014541.1"/>
</dbReference>
<dbReference type="STRING" id="550540.Fbal_3768"/>
<evidence type="ECO:0000313" key="3">
    <source>
        <dbReference type="EMBL" id="ADN77961.1"/>
    </source>
</evidence>
<dbReference type="KEGG" id="fbl:Fbal_3768"/>
<protein>
    <submittedName>
        <fullName evidence="3">Metal dependent phosphohydrolase</fullName>
    </submittedName>
</protein>
<organism evidence="3 4">
    <name type="scientific">Ferrimonas balearica (strain DSM 9799 / CCM 4581 / KCTC 23876 / PAT)</name>
    <dbReference type="NCBI Taxonomy" id="550540"/>
    <lineage>
        <taxon>Bacteria</taxon>
        <taxon>Pseudomonadati</taxon>
        <taxon>Pseudomonadota</taxon>
        <taxon>Gammaproteobacteria</taxon>
        <taxon>Alteromonadales</taxon>
        <taxon>Ferrimonadaceae</taxon>
        <taxon>Ferrimonas</taxon>
    </lineage>
</organism>
<dbReference type="EMBL" id="CP002209">
    <property type="protein sequence ID" value="ADN77961.1"/>
    <property type="molecule type" value="Genomic_DNA"/>
</dbReference>
<dbReference type="InterPro" id="IPR021812">
    <property type="entry name" value="DUF3391"/>
</dbReference>